<dbReference type="OrthoDB" id="1711508at2759"/>
<dbReference type="SUPFAM" id="SSF56784">
    <property type="entry name" value="HAD-like"/>
    <property type="match status" value="1"/>
</dbReference>
<evidence type="ECO:0000313" key="5">
    <source>
        <dbReference type="Proteomes" id="UP000886523"/>
    </source>
</evidence>
<proteinExistence type="inferred from homology"/>
<dbReference type="AlphaFoldDB" id="A0A9P6E0E4"/>
<keyword evidence="1" id="KW-0496">Mitochondrion</keyword>
<comment type="caution">
    <text evidence="4">The sequence shown here is derived from an EMBL/GenBank/DDBJ whole genome shotgun (WGS) entry which is preliminary data.</text>
</comment>
<keyword evidence="1" id="KW-0813">Transport</keyword>
<keyword evidence="1" id="KW-0653">Protein transport</keyword>
<sequence>MSPPRKLVVLDLNGTLVFRPPGPSGKPRKIHPRPYMNVFAQFLALHSGLDTMIWSSAQPHNVETMVDRAFGSLRSGLKHVWARDTLGLSQRDFSRKVQTVKDLNILWRDLPEQVLEKERYSALNTVLLDDSALKAHLQPYNHLPLPEYDAALRKNDLAAIEEIDKSAPGEPRQFRFDPSLLAVVGVLDELVRQDSVCAWIHADGLWAGFKDWVGVTPQSDMLALNLIPQEIPQESKGLTAPIKKKPRWRDRRKNLEDPSPSPVWFSNQLCFEHWVARGTKAAEKLGIVVHHGLPLSGSPNPLPSLTK</sequence>
<dbReference type="EMBL" id="MU128930">
    <property type="protein sequence ID" value="KAF9517703.1"/>
    <property type="molecule type" value="Genomic_DNA"/>
</dbReference>
<feature type="compositionally biased region" description="Basic residues" evidence="2">
    <location>
        <begin position="242"/>
        <end position="252"/>
    </location>
</feature>
<dbReference type="InterPro" id="IPR036412">
    <property type="entry name" value="HAD-like_sf"/>
</dbReference>
<comment type="similarity">
    <text evidence="1">Belongs to the TIM50 family.</text>
</comment>
<keyword evidence="1" id="KW-0811">Translocation</keyword>
<comment type="function">
    <text evidence="1">Essential component of the TIM23 complex, a complex that mediates the translocation of transit peptide-containing proteins across the mitochondrial inner membrane.</text>
</comment>
<organism evidence="4 5">
    <name type="scientific">Hydnum rufescens UP504</name>
    <dbReference type="NCBI Taxonomy" id="1448309"/>
    <lineage>
        <taxon>Eukaryota</taxon>
        <taxon>Fungi</taxon>
        <taxon>Dikarya</taxon>
        <taxon>Basidiomycota</taxon>
        <taxon>Agaricomycotina</taxon>
        <taxon>Agaricomycetes</taxon>
        <taxon>Cantharellales</taxon>
        <taxon>Hydnaceae</taxon>
        <taxon>Hydnum</taxon>
    </lineage>
</organism>
<dbReference type="InterPro" id="IPR023214">
    <property type="entry name" value="HAD_sf"/>
</dbReference>
<dbReference type="Gene3D" id="3.40.50.1000">
    <property type="entry name" value="HAD superfamily/HAD-like"/>
    <property type="match status" value="1"/>
</dbReference>
<dbReference type="GO" id="GO:0015031">
    <property type="term" value="P:protein transport"/>
    <property type="evidence" value="ECO:0007669"/>
    <property type="project" value="UniProtKB-KW"/>
</dbReference>
<evidence type="ECO:0000259" key="3">
    <source>
        <dbReference type="PROSITE" id="PS50969"/>
    </source>
</evidence>
<dbReference type="Pfam" id="PF03031">
    <property type="entry name" value="NIF"/>
    <property type="match status" value="1"/>
</dbReference>
<keyword evidence="1" id="KW-0809">Transit peptide</keyword>
<comment type="subunit">
    <text evidence="1">Component of the TIM23 complex.</text>
</comment>
<dbReference type="PANTHER" id="PTHR12210">
    <property type="entry name" value="DULLARD PROTEIN PHOSPHATASE"/>
    <property type="match status" value="1"/>
</dbReference>
<accession>A0A9P6E0E4</accession>
<dbReference type="PROSITE" id="PS50969">
    <property type="entry name" value="FCP1"/>
    <property type="match status" value="1"/>
</dbReference>
<dbReference type="InterPro" id="IPR004274">
    <property type="entry name" value="FCP1_dom"/>
</dbReference>
<feature type="region of interest" description="Disordered" evidence="2">
    <location>
        <begin position="235"/>
        <end position="259"/>
    </location>
</feature>
<evidence type="ECO:0000256" key="2">
    <source>
        <dbReference type="SAM" id="MobiDB-lite"/>
    </source>
</evidence>
<keyword evidence="5" id="KW-1185">Reference proteome</keyword>
<feature type="domain" description="FCP1 homology" evidence="3">
    <location>
        <begin position="1"/>
        <end position="167"/>
    </location>
</feature>
<gene>
    <name evidence="4" type="ORF">BS47DRAFT_475547</name>
</gene>
<name>A0A9P6E0E4_9AGAM</name>
<dbReference type="SMART" id="SM00577">
    <property type="entry name" value="CPDc"/>
    <property type="match status" value="1"/>
</dbReference>
<dbReference type="Proteomes" id="UP000886523">
    <property type="component" value="Unassembled WGS sequence"/>
</dbReference>
<evidence type="ECO:0000313" key="4">
    <source>
        <dbReference type="EMBL" id="KAF9517703.1"/>
    </source>
</evidence>
<reference evidence="4" key="1">
    <citation type="journal article" date="2020" name="Nat. Commun.">
        <title>Large-scale genome sequencing of mycorrhizal fungi provides insights into the early evolution of symbiotic traits.</title>
        <authorList>
            <person name="Miyauchi S."/>
            <person name="Kiss E."/>
            <person name="Kuo A."/>
            <person name="Drula E."/>
            <person name="Kohler A."/>
            <person name="Sanchez-Garcia M."/>
            <person name="Morin E."/>
            <person name="Andreopoulos B."/>
            <person name="Barry K.W."/>
            <person name="Bonito G."/>
            <person name="Buee M."/>
            <person name="Carver A."/>
            <person name="Chen C."/>
            <person name="Cichocki N."/>
            <person name="Clum A."/>
            <person name="Culley D."/>
            <person name="Crous P.W."/>
            <person name="Fauchery L."/>
            <person name="Girlanda M."/>
            <person name="Hayes R.D."/>
            <person name="Keri Z."/>
            <person name="LaButti K."/>
            <person name="Lipzen A."/>
            <person name="Lombard V."/>
            <person name="Magnuson J."/>
            <person name="Maillard F."/>
            <person name="Murat C."/>
            <person name="Nolan M."/>
            <person name="Ohm R.A."/>
            <person name="Pangilinan J."/>
            <person name="Pereira M.F."/>
            <person name="Perotto S."/>
            <person name="Peter M."/>
            <person name="Pfister S."/>
            <person name="Riley R."/>
            <person name="Sitrit Y."/>
            <person name="Stielow J.B."/>
            <person name="Szollosi G."/>
            <person name="Zifcakova L."/>
            <person name="Stursova M."/>
            <person name="Spatafora J.W."/>
            <person name="Tedersoo L."/>
            <person name="Vaario L.M."/>
            <person name="Yamada A."/>
            <person name="Yan M."/>
            <person name="Wang P."/>
            <person name="Xu J."/>
            <person name="Bruns T."/>
            <person name="Baldrian P."/>
            <person name="Vilgalys R."/>
            <person name="Dunand C."/>
            <person name="Henrissat B."/>
            <person name="Grigoriev I.V."/>
            <person name="Hibbett D."/>
            <person name="Nagy L.G."/>
            <person name="Martin F.M."/>
        </authorList>
    </citation>
    <scope>NUCLEOTIDE SEQUENCE</scope>
    <source>
        <strain evidence="4">UP504</strain>
    </source>
</reference>
<comment type="subcellular location">
    <subcellularLocation>
        <location evidence="1">Mitochondrion inner membrane</location>
        <topology evidence="1">Single-pass membrane protein</topology>
    </subcellularLocation>
</comment>
<protein>
    <recommendedName>
        <fullName evidence="1">Mitochondrial import inner membrane translocase subunit TIM50</fullName>
    </recommendedName>
</protein>
<dbReference type="GO" id="GO:0005744">
    <property type="term" value="C:TIM23 mitochondrial import inner membrane translocase complex"/>
    <property type="evidence" value="ECO:0007669"/>
    <property type="project" value="UniProtKB-UniRule"/>
</dbReference>
<evidence type="ECO:0000256" key="1">
    <source>
        <dbReference type="RuleBase" id="RU365079"/>
    </source>
</evidence>
<dbReference type="InterPro" id="IPR050365">
    <property type="entry name" value="TIM50"/>
</dbReference>